<dbReference type="PANTHER" id="PTHR43289:SF6">
    <property type="entry name" value="SERINE_THREONINE-PROTEIN KINASE NEKL-3"/>
    <property type="match status" value="1"/>
</dbReference>
<dbReference type="PROSITE" id="PS00108">
    <property type="entry name" value="PROTEIN_KINASE_ST"/>
    <property type="match status" value="1"/>
</dbReference>
<dbReference type="InterPro" id="IPR001680">
    <property type="entry name" value="WD40_rpt"/>
</dbReference>
<dbReference type="PROSITE" id="PS00107">
    <property type="entry name" value="PROTEIN_KINASE_ATP"/>
    <property type="match status" value="1"/>
</dbReference>
<dbReference type="AlphaFoldDB" id="A0A939P9Y6"/>
<evidence type="ECO:0000256" key="10">
    <source>
        <dbReference type="PROSITE-ProRule" id="PRU10141"/>
    </source>
</evidence>
<organism evidence="14 15">
    <name type="scientific">Actinomadura barringtoniae</name>
    <dbReference type="NCBI Taxonomy" id="1427535"/>
    <lineage>
        <taxon>Bacteria</taxon>
        <taxon>Bacillati</taxon>
        <taxon>Actinomycetota</taxon>
        <taxon>Actinomycetes</taxon>
        <taxon>Streptosporangiales</taxon>
        <taxon>Thermomonosporaceae</taxon>
        <taxon>Actinomadura</taxon>
    </lineage>
</organism>
<evidence type="ECO:0000256" key="2">
    <source>
        <dbReference type="ARBA" id="ARBA00022527"/>
    </source>
</evidence>
<keyword evidence="15" id="KW-1185">Reference proteome</keyword>
<keyword evidence="5" id="KW-0677">Repeat</keyword>
<keyword evidence="6 10" id="KW-0547">Nucleotide-binding</keyword>
<feature type="repeat" description="WD" evidence="9">
    <location>
        <begin position="575"/>
        <end position="606"/>
    </location>
</feature>
<dbReference type="PROSITE" id="PS00678">
    <property type="entry name" value="WD_REPEATS_1"/>
    <property type="match status" value="1"/>
</dbReference>
<keyword evidence="3 9" id="KW-0853">WD repeat</keyword>
<dbReference type="InterPro" id="IPR000719">
    <property type="entry name" value="Prot_kinase_dom"/>
</dbReference>
<feature type="repeat" description="WD" evidence="9">
    <location>
        <begin position="615"/>
        <end position="656"/>
    </location>
</feature>
<evidence type="ECO:0000313" key="15">
    <source>
        <dbReference type="Proteomes" id="UP000669179"/>
    </source>
</evidence>
<feature type="binding site" evidence="10">
    <location>
        <position position="42"/>
    </location>
    <ligand>
        <name>ATP</name>
        <dbReference type="ChEBI" id="CHEBI:30616"/>
    </ligand>
</feature>
<dbReference type="Gene3D" id="2.130.10.10">
    <property type="entry name" value="YVTN repeat-like/Quinoprotein amine dehydrogenase"/>
    <property type="match status" value="2"/>
</dbReference>
<dbReference type="SUPFAM" id="SSF50998">
    <property type="entry name" value="Quinoprotein alcohol dehydrogenase-like"/>
    <property type="match status" value="1"/>
</dbReference>
<keyword evidence="12" id="KW-0472">Membrane</keyword>
<feature type="repeat" description="WD" evidence="9">
    <location>
        <begin position="520"/>
        <end position="562"/>
    </location>
</feature>
<protein>
    <recommendedName>
        <fullName evidence="1">non-specific serine/threonine protein kinase</fullName>
        <ecNumber evidence="1">2.7.11.1</ecNumber>
    </recommendedName>
</protein>
<dbReference type="GO" id="GO:0005524">
    <property type="term" value="F:ATP binding"/>
    <property type="evidence" value="ECO:0007669"/>
    <property type="project" value="UniProtKB-UniRule"/>
</dbReference>
<dbReference type="InterPro" id="IPR019775">
    <property type="entry name" value="WD40_repeat_CS"/>
</dbReference>
<evidence type="ECO:0000256" key="9">
    <source>
        <dbReference type="PROSITE-ProRule" id="PRU00221"/>
    </source>
</evidence>
<dbReference type="GO" id="GO:0004674">
    <property type="term" value="F:protein serine/threonine kinase activity"/>
    <property type="evidence" value="ECO:0007669"/>
    <property type="project" value="UniProtKB-KW"/>
</dbReference>
<keyword evidence="2 14" id="KW-0723">Serine/threonine-protein kinase</keyword>
<evidence type="ECO:0000256" key="11">
    <source>
        <dbReference type="SAM" id="MobiDB-lite"/>
    </source>
</evidence>
<proteinExistence type="predicted"/>
<keyword evidence="7 14" id="KW-0418">Kinase</keyword>
<dbReference type="CDD" id="cd14014">
    <property type="entry name" value="STKc_PknB_like"/>
    <property type="match status" value="1"/>
</dbReference>
<dbReference type="InterPro" id="IPR017441">
    <property type="entry name" value="Protein_kinase_ATP_BS"/>
</dbReference>
<keyword evidence="8 10" id="KW-0067">ATP-binding</keyword>
<evidence type="ECO:0000256" key="5">
    <source>
        <dbReference type="ARBA" id="ARBA00022737"/>
    </source>
</evidence>
<dbReference type="Proteomes" id="UP000669179">
    <property type="component" value="Unassembled WGS sequence"/>
</dbReference>
<dbReference type="RefSeq" id="WP_208256228.1">
    <property type="nucleotide sequence ID" value="NZ_JAGEOJ010000006.1"/>
</dbReference>
<dbReference type="InterPro" id="IPR008271">
    <property type="entry name" value="Ser/Thr_kinase_AS"/>
</dbReference>
<dbReference type="PANTHER" id="PTHR43289">
    <property type="entry name" value="MITOGEN-ACTIVATED PROTEIN KINASE KINASE KINASE 20-RELATED"/>
    <property type="match status" value="1"/>
</dbReference>
<feature type="region of interest" description="Disordered" evidence="11">
    <location>
        <begin position="278"/>
        <end position="326"/>
    </location>
</feature>
<feature type="repeat" description="WD" evidence="9">
    <location>
        <begin position="666"/>
        <end position="693"/>
    </location>
</feature>
<dbReference type="Pfam" id="PF00400">
    <property type="entry name" value="WD40"/>
    <property type="match status" value="4"/>
</dbReference>
<sequence length="693" mass="72664">MGDDLGRMPADRYRIVARIGRGGMGTVWRAEDTDLDRTVAIKELRLPEEVGEEERRLFYARMEREARAAARLKHPGIVTVYDRIKGEDGRPWIVMEYIDGGSLQDLLSAEERLPVRRVAEIGVQMLAALRLAHEHGIVHRDIKPANVLLEGERVVLTDFGIAALEGDVTLTSSGAILGTPAFMAPEQVRGRPATPESDLWALGATLFAAVEGAPPFSGTNPGSVFVAIATENPAPSVHAGPLAEVISGLLRKDPAARLSAGRTQELLAALTAASTPSSAASSAAASTASSESPGATRAEDGRPAQQRPLVQLPPPGPPPPQPNADLAQAGHLQQSMSPRLIGFAAAVAVAVIVLSVFIVRSSGKDHRSAGTDHSPGPRSGSSASATTSPPVREAVRVIHTGTSARTVAFSPDGTTLATNADGGAIGLWNVADGRNTAILKHKATIPPRLAFGQDGGSLLSLDFEGPVRRWDLTTRGSRVAVPAHETVHPAVSRDGTKVARAEGNDVTIWDAATGRKIRTLKGHKKDIGAVVFSPDGKTLAGRSALDNTTRVWDVASGRSLRVLPSPETTVLADELAISPDGKLLARTNDNGTAELWDLATGKKTRTLGTAVSSKLRLYTATVAALTFSPDGTKLATVGGHGDVRLWNVANATPPVVFSGHDGQSLVSGVAFSPDGKLLASASTDETVRLWNVP</sequence>
<feature type="transmembrane region" description="Helical" evidence="12">
    <location>
        <begin position="340"/>
        <end position="359"/>
    </location>
</feature>
<dbReference type="Pfam" id="PF00069">
    <property type="entry name" value="Pkinase"/>
    <property type="match status" value="1"/>
</dbReference>
<dbReference type="InterPro" id="IPR011047">
    <property type="entry name" value="Quinoprotein_ADH-like_sf"/>
</dbReference>
<comment type="caution">
    <text evidence="14">The sequence shown here is derived from an EMBL/GenBank/DDBJ whole genome shotgun (WGS) entry which is preliminary data.</text>
</comment>
<evidence type="ECO:0000256" key="12">
    <source>
        <dbReference type="SAM" id="Phobius"/>
    </source>
</evidence>
<dbReference type="InterPro" id="IPR011009">
    <property type="entry name" value="Kinase-like_dom_sf"/>
</dbReference>
<evidence type="ECO:0000256" key="3">
    <source>
        <dbReference type="ARBA" id="ARBA00022574"/>
    </source>
</evidence>
<dbReference type="PROSITE" id="PS50011">
    <property type="entry name" value="PROTEIN_KINASE_DOM"/>
    <property type="match status" value="1"/>
</dbReference>
<dbReference type="SUPFAM" id="SSF56112">
    <property type="entry name" value="Protein kinase-like (PK-like)"/>
    <property type="match status" value="1"/>
</dbReference>
<dbReference type="Gene3D" id="1.10.510.10">
    <property type="entry name" value="Transferase(Phosphotransferase) domain 1"/>
    <property type="match status" value="1"/>
</dbReference>
<feature type="repeat" description="WD" evidence="9">
    <location>
        <begin position="406"/>
        <end position="438"/>
    </location>
</feature>
<dbReference type="SMART" id="SM00220">
    <property type="entry name" value="S_TKc"/>
    <property type="match status" value="1"/>
</dbReference>
<evidence type="ECO:0000256" key="6">
    <source>
        <dbReference type="ARBA" id="ARBA00022741"/>
    </source>
</evidence>
<gene>
    <name evidence="14" type="ORF">J4573_15755</name>
</gene>
<feature type="compositionally biased region" description="Low complexity" evidence="11">
    <location>
        <begin position="374"/>
        <end position="390"/>
    </location>
</feature>
<dbReference type="PROSITE" id="PS50082">
    <property type="entry name" value="WD_REPEATS_2"/>
    <property type="match status" value="5"/>
</dbReference>
<reference evidence="14" key="1">
    <citation type="submission" date="2021-03" db="EMBL/GenBank/DDBJ databases">
        <authorList>
            <person name="Kanchanasin P."/>
            <person name="Saeng-In P."/>
            <person name="Phongsopitanun W."/>
            <person name="Yuki M."/>
            <person name="Kudo T."/>
            <person name="Ohkuma M."/>
            <person name="Tanasupawat S."/>
        </authorList>
    </citation>
    <scope>NUCLEOTIDE SEQUENCE</scope>
    <source>
        <strain evidence="14">GKU 128</strain>
    </source>
</reference>
<feature type="domain" description="Protein kinase" evidence="13">
    <location>
        <begin position="13"/>
        <end position="267"/>
    </location>
</feature>
<evidence type="ECO:0000256" key="7">
    <source>
        <dbReference type="ARBA" id="ARBA00022777"/>
    </source>
</evidence>
<evidence type="ECO:0000256" key="1">
    <source>
        <dbReference type="ARBA" id="ARBA00012513"/>
    </source>
</evidence>
<name>A0A939P9Y6_9ACTN</name>
<dbReference type="InterPro" id="IPR015943">
    <property type="entry name" value="WD40/YVTN_repeat-like_dom_sf"/>
</dbReference>
<dbReference type="EMBL" id="JAGEOJ010000006">
    <property type="protein sequence ID" value="MBO2448558.1"/>
    <property type="molecule type" value="Genomic_DNA"/>
</dbReference>
<accession>A0A939P9Y6</accession>
<evidence type="ECO:0000256" key="4">
    <source>
        <dbReference type="ARBA" id="ARBA00022679"/>
    </source>
</evidence>
<evidence type="ECO:0000313" key="14">
    <source>
        <dbReference type="EMBL" id="MBO2448558.1"/>
    </source>
</evidence>
<dbReference type="Gene3D" id="3.30.200.20">
    <property type="entry name" value="Phosphorylase Kinase, domain 1"/>
    <property type="match status" value="1"/>
</dbReference>
<evidence type="ECO:0000259" key="13">
    <source>
        <dbReference type="PROSITE" id="PS50011"/>
    </source>
</evidence>
<evidence type="ECO:0000256" key="8">
    <source>
        <dbReference type="ARBA" id="ARBA00022840"/>
    </source>
</evidence>
<dbReference type="PROSITE" id="PS50294">
    <property type="entry name" value="WD_REPEATS_REGION"/>
    <property type="match status" value="3"/>
</dbReference>
<keyword evidence="12" id="KW-1133">Transmembrane helix</keyword>
<feature type="region of interest" description="Disordered" evidence="11">
    <location>
        <begin position="363"/>
        <end position="391"/>
    </location>
</feature>
<dbReference type="SMART" id="SM00320">
    <property type="entry name" value="WD40"/>
    <property type="match status" value="5"/>
</dbReference>
<dbReference type="CDD" id="cd00200">
    <property type="entry name" value="WD40"/>
    <property type="match status" value="1"/>
</dbReference>
<keyword evidence="4" id="KW-0808">Transferase</keyword>
<feature type="compositionally biased region" description="Pro residues" evidence="11">
    <location>
        <begin position="311"/>
        <end position="322"/>
    </location>
</feature>
<feature type="compositionally biased region" description="Low complexity" evidence="11">
    <location>
        <begin position="278"/>
        <end position="293"/>
    </location>
</feature>
<keyword evidence="12" id="KW-0812">Transmembrane</keyword>
<dbReference type="EC" id="2.7.11.1" evidence="1"/>